<dbReference type="PANTHER" id="PTHR13844">
    <property type="entry name" value="SWI/SNF-RELATED MATRIX-ASSOCIATED ACTIN-DEPENDENT REGULATOR OF CHROMATIN SUBFAMILY D"/>
    <property type="match status" value="1"/>
</dbReference>
<feature type="region of interest" description="Disordered" evidence="1">
    <location>
        <begin position="211"/>
        <end position="230"/>
    </location>
</feature>
<feature type="compositionally biased region" description="Acidic residues" evidence="1">
    <location>
        <begin position="61"/>
        <end position="89"/>
    </location>
</feature>
<feature type="region of interest" description="Disordered" evidence="1">
    <location>
        <begin position="57"/>
        <end position="89"/>
    </location>
</feature>
<evidence type="ECO:0000256" key="1">
    <source>
        <dbReference type="SAM" id="MobiDB-lite"/>
    </source>
</evidence>
<organism evidence="4">
    <name type="scientific">Opuntia streptacantha</name>
    <name type="common">Prickly pear cactus</name>
    <name type="synonym">Opuntia cardona</name>
    <dbReference type="NCBI Taxonomy" id="393608"/>
    <lineage>
        <taxon>Eukaryota</taxon>
        <taxon>Viridiplantae</taxon>
        <taxon>Streptophyta</taxon>
        <taxon>Embryophyta</taxon>
        <taxon>Tracheophyta</taxon>
        <taxon>Spermatophyta</taxon>
        <taxon>Magnoliopsida</taxon>
        <taxon>eudicotyledons</taxon>
        <taxon>Gunneridae</taxon>
        <taxon>Pentapetalae</taxon>
        <taxon>Caryophyllales</taxon>
        <taxon>Cactineae</taxon>
        <taxon>Cactaceae</taxon>
        <taxon>Opuntioideae</taxon>
        <taxon>Opuntia</taxon>
    </lineage>
</organism>
<evidence type="ECO:0008006" key="5">
    <source>
        <dbReference type="Google" id="ProtNLM"/>
    </source>
</evidence>
<feature type="domain" description="DEK-C" evidence="3">
    <location>
        <begin position="1"/>
        <end position="56"/>
    </location>
</feature>
<dbReference type="PROSITE" id="PS51925">
    <property type="entry name" value="SWIB_MDM2"/>
    <property type="match status" value="2"/>
</dbReference>
<feature type="domain" description="DM2" evidence="2">
    <location>
        <begin position="129"/>
        <end position="206"/>
    </location>
</feature>
<dbReference type="EMBL" id="GISG01045765">
    <property type="protein sequence ID" value="MBA4623968.1"/>
    <property type="molecule type" value="Transcribed_RNA"/>
</dbReference>
<dbReference type="Gene3D" id="1.10.245.10">
    <property type="entry name" value="SWIB/MDM2 domain"/>
    <property type="match status" value="2"/>
</dbReference>
<proteinExistence type="predicted"/>
<dbReference type="Pfam" id="PF08766">
    <property type="entry name" value="DEK_C"/>
    <property type="match status" value="1"/>
</dbReference>
<reference evidence="4" key="1">
    <citation type="journal article" date="2013" name="J. Plant Res.">
        <title>Effect of fungi and light on seed germination of three Opuntia species from semiarid lands of central Mexico.</title>
        <authorList>
            <person name="Delgado-Sanchez P."/>
            <person name="Jimenez-Bremont J.F."/>
            <person name="Guerrero-Gonzalez Mde L."/>
            <person name="Flores J."/>
        </authorList>
    </citation>
    <scope>NUCLEOTIDE SEQUENCE</scope>
    <source>
        <tissue evidence="4">Cladode</tissue>
    </source>
</reference>
<dbReference type="InterPro" id="IPR003121">
    <property type="entry name" value="SWIB_MDM2_domain"/>
</dbReference>
<dbReference type="SMART" id="SM00151">
    <property type="entry name" value="SWIB"/>
    <property type="match status" value="2"/>
</dbReference>
<dbReference type="InterPro" id="IPR036885">
    <property type="entry name" value="SWIB_MDM2_dom_sf"/>
</dbReference>
<dbReference type="InterPro" id="IPR014876">
    <property type="entry name" value="DEK_C"/>
</dbReference>
<evidence type="ECO:0000313" key="4">
    <source>
        <dbReference type="EMBL" id="MBA4623969.1"/>
    </source>
</evidence>
<dbReference type="Pfam" id="PF02201">
    <property type="entry name" value="SWIB"/>
    <property type="match status" value="2"/>
</dbReference>
<evidence type="ECO:0000259" key="3">
    <source>
        <dbReference type="PROSITE" id="PS51998"/>
    </source>
</evidence>
<feature type="compositionally biased region" description="Basic and acidic residues" evidence="1">
    <location>
        <begin position="213"/>
        <end position="230"/>
    </location>
</feature>
<name>A0A7C9CY72_OPUST</name>
<dbReference type="CDD" id="cd10567">
    <property type="entry name" value="SWIB-MDM2_like"/>
    <property type="match status" value="2"/>
</dbReference>
<dbReference type="SUPFAM" id="SSF109715">
    <property type="entry name" value="DEK C-terminal domain"/>
    <property type="match status" value="1"/>
</dbReference>
<feature type="domain" description="DM2" evidence="2">
    <location>
        <begin position="243"/>
        <end position="322"/>
    </location>
</feature>
<dbReference type="SUPFAM" id="SSF47592">
    <property type="entry name" value="SWIB/MDM2 domain"/>
    <property type="match status" value="2"/>
</dbReference>
<dbReference type="Gene3D" id="1.10.10.60">
    <property type="entry name" value="Homeodomain-like"/>
    <property type="match status" value="1"/>
</dbReference>
<dbReference type="InterPro" id="IPR019835">
    <property type="entry name" value="SWIB_domain"/>
</dbReference>
<dbReference type="PROSITE" id="PS51998">
    <property type="entry name" value="DEK_C"/>
    <property type="match status" value="1"/>
</dbReference>
<sequence>MVSDSELAARVHEFLRGSDLKKTTNNIVRGKLEKDFGIDLSDRKTFLREQVDRFLQTQYDNSEEEGGEVESDHDEGDDDVSDSEDECYDGGEEMAHVGVQRNNGSSSFKVINKFSRLGEHTKEKNKRSRAGNFCTLSLQLQKFLGVPNMARTEVVKHLWSYVREKNLQDPLDGKNIICDETLRDLLGVDSINILQINKALTKHIWPSASARSVRKEKQQKHDREEEPDGTEIKLKRQKKVYSGFLAPLPLSDTLMKFLGTGEHALTRADVIKRVWEYIKDKNLQDPSDKKTVICDEKLKELFNVDSFHGFTVSKLLTAHFLKS</sequence>
<accession>A0A7C9CY72</accession>
<dbReference type="EMBL" id="GISG01045766">
    <property type="protein sequence ID" value="MBA4623969.1"/>
    <property type="molecule type" value="Transcribed_RNA"/>
</dbReference>
<evidence type="ECO:0000259" key="2">
    <source>
        <dbReference type="PROSITE" id="PS51925"/>
    </source>
</evidence>
<protein>
    <recommendedName>
        <fullName evidence="5">DM2 domain-containing protein</fullName>
    </recommendedName>
</protein>
<reference evidence="4" key="2">
    <citation type="submission" date="2020-07" db="EMBL/GenBank/DDBJ databases">
        <authorList>
            <person name="Vera ALvarez R."/>
            <person name="Arias-Moreno D.M."/>
            <person name="Jimenez-Jacinto V."/>
            <person name="Jimenez-Bremont J.F."/>
            <person name="Swaminathan K."/>
            <person name="Moose S.P."/>
            <person name="Guerrero-Gonzalez M.L."/>
            <person name="Marino-Ramirez L."/>
            <person name="Landsman D."/>
            <person name="Rodriguez-Kessler M."/>
            <person name="Delgado-Sanchez P."/>
        </authorList>
    </citation>
    <scope>NUCLEOTIDE SEQUENCE</scope>
    <source>
        <tissue evidence="4">Cladode</tissue>
    </source>
</reference>
<dbReference type="AlphaFoldDB" id="A0A7C9CY72"/>